<dbReference type="PATRIC" id="fig|1346791.3.peg.109"/>
<organism evidence="2 3">
    <name type="scientific">Sphingobium ummariense RL-3</name>
    <dbReference type="NCBI Taxonomy" id="1346791"/>
    <lineage>
        <taxon>Bacteria</taxon>
        <taxon>Pseudomonadati</taxon>
        <taxon>Pseudomonadota</taxon>
        <taxon>Alphaproteobacteria</taxon>
        <taxon>Sphingomonadales</taxon>
        <taxon>Sphingomonadaceae</taxon>
        <taxon>Sphingobium</taxon>
    </lineage>
</organism>
<dbReference type="eggNOG" id="ENOG5032H99">
    <property type="taxonomic scope" value="Bacteria"/>
</dbReference>
<evidence type="ECO:0008006" key="4">
    <source>
        <dbReference type="Google" id="ProtNLM"/>
    </source>
</evidence>
<dbReference type="OrthoDB" id="7428787at2"/>
<proteinExistence type="predicted"/>
<dbReference type="STRING" id="1346791.M529_00600"/>
<name>T0KLA6_9SPHN</name>
<gene>
    <name evidence="2" type="ORF">M529_00600</name>
</gene>
<evidence type="ECO:0000313" key="3">
    <source>
        <dbReference type="Proteomes" id="UP000015523"/>
    </source>
</evidence>
<feature type="chain" id="PRO_5004566230" description="DUF732 domain-containing protein" evidence="1">
    <location>
        <begin position="27"/>
        <end position="122"/>
    </location>
</feature>
<reference evidence="2 3" key="1">
    <citation type="journal article" date="2013" name="Genome Announc.">
        <title>Draft Genome Sequence of Sphingobium ummariense Strain RL-3, a Hexachlorocyclohexane-Degrading Bacterium.</title>
        <authorList>
            <person name="Kohli P."/>
            <person name="Dua A."/>
            <person name="Sangwan N."/>
            <person name="Oldach P."/>
            <person name="Khurana J.P."/>
            <person name="Lal R."/>
        </authorList>
    </citation>
    <scope>NUCLEOTIDE SEQUENCE [LARGE SCALE GENOMIC DNA]</scope>
    <source>
        <strain evidence="2 3">RL-3</strain>
    </source>
</reference>
<dbReference type="AlphaFoldDB" id="T0KLA6"/>
<dbReference type="EMBL" id="AUWY01000019">
    <property type="protein sequence ID" value="EQB34148.1"/>
    <property type="molecule type" value="Genomic_DNA"/>
</dbReference>
<keyword evidence="3" id="KW-1185">Reference proteome</keyword>
<dbReference type="Proteomes" id="UP000015523">
    <property type="component" value="Unassembled WGS sequence"/>
</dbReference>
<comment type="caution">
    <text evidence="2">The sequence shown here is derived from an EMBL/GenBank/DDBJ whole genome shotgun (WGS) entry which is preliminary data.</text>
</comment>
<dbReference type="RefSeq" id="WP_021316182.1">
    <property type="nucleotide sequence ID" value="NZ_AUWY01000019.1"/>
</dbReference>
<accession>T0KLA6</accession>
<evidence type="ECO:0000256" key="1">
    <source>
        <dbReference type="SAM" id="SignalP"/>
    </source>
</evidence>
<keyword evidence="1" id="KW-0732">Signal</keyword>
<sequence>MRTGRGRAGAAILAIALLPAALHAQAAPQTRPSKAQIDNAAFVLRVITSALQSNEVEQPVKNALFECLYANPVSKVSEATDKVIAANPGKVDRKDVSQMLAVIAGVCGYRPAAPAAKPAPKK</sequence>
<protein>
    <recommendedName>
        <fullName evidence="4">DUF732 domain-containing protein</fullName>
    </recommendedName>
</protein>
<feature type="signal peptide" evidence="1">
    <location>
        <begin position="1"/>
        <end position="26"/>
    </location>
</feature>
<evidence type="ECO:0000313" key="2">
    <source>
        <dbReference type="EMBL" id="EQB34148.1"/>
    </source>
</evidence>